<evidence type="ECO:0000313" key="5">
    <source>
        <dbReference type="Proteomes" id="UP000663829"/>
    </source>
</evidence>
<reference evidence="1" key="1">
    <citation type="submission" date="2021-02" db="EMBL/GenBank/DDBJ databases">
        <authorList>
            <person name="Nowell W R."/>
        </authorList>
    </citation>
    <scope>NUCLEOTIDE SEQUENCE</scope>
</reference>
<sequence>MDKRIYPYNKDLFNVTFRVDCVLKGSPTEQMISITDAGQLRDRTSCQSLQAGKQYIVFLEKYFEIYRPTDYQELEYDNMTIDLLQKTCGLIQLDPVHHFPNKNCPNVSVNSYCPVDMINKDRVPFTNEHTQSPFNAPHNNILDQQGFALQENVTIGQIYEGSKQISDDINRLNMGALSVTRQNFLIYGVLALVCFLYVL</sequence>
<dbReference type="Proteomes" id="UP000663829">
    <property type="component" value="Unassembled WGS sequence"/>
</dbReference>
<name>A0A813WA08_9BILA</name>
<dbReference type="Proteomes" id="UP000681722">
    <property type="component" value="Unassembled WGS sequence"/>
</dbReference>
<dbReference type="Proteomes" id="UP000682733">
    <property type="component" value="Unassembled WGS sequence"/>
</dbReference>
<dbReference type="EMBL" id="CAJNOK010003017">
    <property type="protein sequence ID" value="CAF0884709.1"/>
    <property type="molecule type" value="Genomic_DNA"/>
</dbReference>
<keyword evidence="5" id="KW-1185">Reference proteome</keyword>
<organism evidence="1 5">
    <name type="scientific">Didymodactylos carnosus</name>
    <dbReference type="NCBI Taxonomy" id="1234261"/>
    <lineage>
        <taxon>Eukaryota</taxon>
        <taxon>Metazoa</taxon>
        <taxon>Spiralia</taxon>
        <taxon>Gnathifera</taxon>
        <taxon>Rotifera</taxon>
        <taxon>Eurotatoria</taxon>
        <taxon>Bdelloidea</taxon>
        <taxon>Philodinida</taxon>
        <taxon>Philodinidae</taxon>
        <taxon>Didymodactylos</taxon>
    </lineage>
</organism>
<evidence type="ECO:0000313" key="2">
    <source>
        <dbReference type="EMBL" id="CAF0884709.1"/>
    </source>
</evidence>
<dbReference type="AlphaFoldDB" id="A0A813WA08"/>
<comment type="caution">
    <text evidence="1">The sequence shown here is derived from an EMBL/GenBank/DDBJ whole genome shotgun (WGS) entry which is preliminary data.</text>
</comment>
<evidence type="ECO:0000313" key="4">
    <source>
        <dbReference type="EMBL" id="CAF3667801.1"/>
    </source>
</evidence>
<evidence type="ECO:0000313" key="3">
    <source>
        <dbReference type="EMBL" id="CAF3639639.1"/>
    </source>
</evidence>
<dbReference type="Proteomes" id="UP000677228">
    <property type="component" value="Unassembled WGS sequence"/>
</dbReference>
<proteinExistence type="predicted"/>
<dbReference type="EMBL" id="CAJNOQ010000929">
    <property type="protein sequence ID" value="CAF0852036.1"/>
    <property type="molecule type" value="Genomic_DNA"/>
</dbReference>
<dbReference type="EMBL" id="CAJOBC010000929">
    <property type="protein sequence ID" value="CAF3639639.1"/>
    <property type="molecule type" value="Genomic_DNA"/>
</dbReference>
<dbReference type="EMBL" id="CAJOBA010003018">
    <property type="protein sequence ID" value="CAF3667801.1"/>
    <property type="molecule type" value="Genomic_DNA"/>
</dbReference>
<dbReference type="OrthoDB" id="9996578at2759"/>
<evidence type="ECO:0000313" key="1">
    <source>
        <dbReference type="EMBL" id="CAF0852036.1"/>
    </source>
</evidence>
<accession>A0A813WA08</accession>
<protein>
    <submittedName>
        <fullName evidence="1">Uncharacterized protein</fullName>
    </submittedName>
</protein>
<gene>
    <name evidence="1" type="ORF">GPM918_LOCUS6124</name>
    <name evidence="2" type="ORF">OVA965_LOCUS8807</name>
    <name evidence="3" type="ORF">SRO942_LOCUS6124</name>
    <name evidence="4" type="ORF">TMI583_LOCUS8803</name>
</gene>